<dbReference type="EMBL" id="WIXE01007046">
    <property type="protein sequence ID" value="KAK5980746.1"/>
    <property type="molecule type" value="Genomic_DNA"/>
</dbReference>
<dbReference type="GO" id="GO:0000281">
    <property type="term" value="P:mitotic cytokinesis"/>
    <property type="evidence" value="ECO:0007669"/>
    <property type="project" value="TreeGrafter"/>
</dbReference>
<evidence type="ECO:0000313" key="2">
    <source>
        <dbReference type="Proteomes" id="UP001331761"/>
    </source>
</evidence>
<evidence type="ECO:0000313" key="1">
    <source>
        <dbReference type="EMBL" id="KAK5980746.1"/>
    </source>
</evidence>
<name>A0AAN8IP75_TRICO</name>
<dbReference type="GO" id="GO:0005634">
    <property type="term" value="C:nucleus"/>
    <property type="evidence" value="ECO:0007669"/>
    <property type="project" value="InterPro"/>
</dbReference>
<gene>
    <name evidence="1" type="ORF">GCK32_021214</name>
</gene>
<dbReference type="PANTHER" id="PTHR16777:SF2">
    <property type="entry name" value="PROTEIN ECT2"/>
    <property type="match status" value="1"/>
</dbReference>
<proteinExistence type="predicted"/>
<dbReference type="Proteomes" id="UP001331761">
    <property type="component" value="Unassembled WGS sequence"/>
</dbReference>
<comment type="caution">
    <text evidence="1">The sequence shown here is derived from an EMBL/GenBank/DDBJ whole genome shotgun (WGS) entry which is preliminary data.</text>
</comment>
<reference evidence="1 2" key="1">
    <citation type="submission" date="2019-10" db="EMBL/GenBank/DDBJ databases">
        <title>Assembly and Annotation for the nematode Trichostrongylus colubriformis.</title>
        <authorList>
            <person name="Martin J."/>
        </authorList>
    </citation>
    <scope>NUCLEOTIDE SEQUENCE [LARGE SCALE GENOMIC DNA]</scope>
    <source>
        <strain evidence="1">G859</strain>
        <tissue evidence="1">Whole worm</tissue>
    </source>
</reference>
<keyword evidence="2" id="KW-1185">Reference proteome</keyword>
<protein>
    <submittedName>
        <fullName evidence="1">Uncharacterized protein</fullName>
    </submittedName>
</protein>
<dbReference type="GO" id="GO:0005085">
    <property type="term" value="F:guanyl-nucleotide exchange factor activity"/>
    <property type="evidence" value="ECO:0007669"/>
    <property type="project" value="InterPro"/>
</dbReference>
<dbReference type="InterPro" id="IPR036420">
    <property type="entry name" value="BRCT_dom_sf"/>
</dbReference>
<dbReference type="GO" id="GO:0007399">
    <property type="term" value="P:nervous system development"/>
    <property type="evidence" value="ECO:0007669"/>
    <property type="project" value="TreeGrafter"/>
</dbReference>
<dbReference type="GO" id="GO:0005096">
    <property type="term" value="F:GTPase activator activity"/>
    <property type="evidence" value="ECO:0007669"/>
    <property type="project" value="InterPro"/>
</dbReference>
<dbReference type="GO" id="GO:2000431">
    <property type="term" value="P:regulation of cytokinesis, actomyosin contractile ring assembly"/>
    <property type="evidence" value="ECO:0007669"/>
    <property type="project" value="InterPro"/>
</dbReference>
<dbReference type="InterPro" id="IPR026817">
    <property type="entry name" value="Ect2"/>
</dbReference>
<organism evidence="1 2">
    <name type="scientific">Trichostrongylus colubriformis</name>
    <name type="common">Black scour worm</name>
    <dbReference type="NCBI Taxonomy" id="6319"/>
    <lineage>
        <taxon>Eukaryota</taxon>
        <taxon>Metazoa</taxon>
        <taxon>Ecdysozoa</taxon>
        <taxon>Nematoda</taxon>
        <taxon>Chromadorea</taxon>
        <taxon>Rhabditida</taxon>
        <taxon>Rhabditina</taxon>
        <taxon>Rhabditomorpha</taxon>
        <taxon>Strongyloidea</taxon>
        <taxon>Trichostrongylidae</taxon>
        <taxon>Trichostrongylus</taxon>
    </lineage>
</organism>
<sequence length="95" mass="11281">MVFLFEDFESKVFTNFINLCPASPVLGPMIIKTRHRQKLELPYPRARRPIYNEMLHNVIVVIGHGEENSRRTWAKLIRYMSGHVKRDGYTFFAFH</sequence>
<dbReference type="Gene3D" id="3.40.50.10190">
    <property type="entry name" value="BRCT domain"/>
    <property type="match status" value="1"/>
</dbReference>
<dbReference type="PANTHER" id="PTHR16777">
    <property type="entry name" value="PROTEIN ECT2"/>
    <property type="match status" value="1"/>
</dbReference>
<dbReference type="GO" id="GO:0005938">
    <property type="term" value="C:cell cortex"/>
    <property type="evidence" value="ECO:0007669"/>
    <property type="project" value="TreeGrafter"/>
</dbReference>
<dbReference type="AlphaFoldDB" id="A0AAN8IP75"/>
<feature type="non-terminal residue" evidence="1">
    <location>
        <position position="95"/>
    </location>
</feature>
<accession>A0AAN8IP75</accession>